<dbReference type="EMBL" id="JACOOH010000002">
    <property type="protein sequence ID" value="MBC5620253.1"/>
    <property type="molecule type" value="Genomic_DNA"/>
</dbReference>
<keyword evidence="1" id="KW-0812">Transmembrane</keyword>
<keyword evidence="1" id="KW-1133">Transmembrane helix</keyword>
<feature type="transmembrane region" description="Helical" evidence="1">
    <location>
        <begin position="5"/>
        <end position="26"/>
    </location>
</feature>
<organism evidence="2 3">
    <name type="scientific">Butyricimonas hominis</name>
    <dbReference type="NCBI Taxonomy" id="2763032"/>
    <lineage>
        <taxon>Bacteria</taxon>
        <taxon>Pseudomonadati</taxon>
        <taxon>Bacteroidota</taxon>
        <taxon>Bacteroidia</taxon>
        <taxon>Bacteroidales</taxon>
        <taxon>Odoribacteraceae</taxon>
        <taxon>Butyricimonas</taxon>
    </lineage>
</organism>
<sequence>MKKVFITLAIIIVLIIVALMVIPVFFKSDILRLIEEKSSKYIQAELAIGDVGLSMFKNFPNLSVTLDDVMISKEENNTRDTLINIPYFEASVNLKSLISGNEIIINNVLLKDCFFSPKVNAEGKANWDIMVPSDTTDVETREPEATKEEPASDSETAIAFNNIEVRNLVLDYKDYQASTFAHVDAVNLNLKGNFSETNTILNVLLSLKNISLRQGNSVWINNTDFNWQADIAANLKEMQFNIQKNDMALNDLKLDLIGSFGIMEDEKYSMDLKLNAPDTKFESLLALIPKDFQKELEGVKTSGEFQLSMEAKGEYYENHLPAINLHFNILNASLKYPELPESVEKINLKLNVTNPGGTVAQTVANLSTLTFTVANNPFNMNVLVSNLDDPTFKGGMKGVINFESLKKALPLKDITLSGILTTDLSFDGKYQYIEKEQYEKFTANGKIALKNVLFKSADFPEGISVPSGEITITPARLNLQNLLVKIKSSDFGLQGYVANYLPYVFKDQTLKGNFTLTSNTINVNEFMTSTTSGSTSDAEAAPVKDTTAVQSSDAEAPEGIAIPKNIQLAFNTNIKQVLYDSLVIKTIKGSIETNGGIATLKNLSMDMLEGNLIMNGSYNTANPAKPSVDLNLRISDIDINSAYHAFSFVKESIPIAMNCSGKISAAMKFSSELDKEMSPIMTTANGGGSLSTTGFLIKDNPAMLQLASLLKNDELSRLSIANLKVDFKINNGNITVEPFTTNIAGNPTTFQGTQTVDGKMDYVMSMNIARKYFGKDIDNVLKAIPGADNIKSLDVDVKIGGTLSKPTVTPDLSKALKSIQKEAGKELKNNILKGLDKLFK</sequence>
<dbReference type="RefSeq" id="WP_186975076.1">
    <property type="nucleotide sequence ID" value="NZ_JACOOH010000002.1"/>
</dbReference>
<accession>A0ABR7CX36</accession>
<proteinExistence type="predicted"/>
<dbReference type="PANTHER" id="PTHR30441">
    <property type="entry name" value="DUF748 DOMAIN-CONTAINING PROTEIN"/>
    <property type="match status" value="1"/>
</dbReference>
<keyword evidence="1" id="KW-0472">Membrane</keyword>
<comment type="caution">
    <text evidence="2">The sequence shown here is derived from an EMBL/GenBank/DDBJ whole genome shotgun (WGS) entry which is preliminary data.</text>
</comment>
<reference evidence="2 3" key="1">
    <citation type="submission" date="2020-08" db="EMBL/GenBank/DDBJ databases">
        <title>Genome public.</title>
        <authorList>
            <person name="Liu C."/>
            <person name="Sun Q."/>
        </authorList>
    </citation>
    <scope>NUCLEOTIDE SEQUENCE [LARGE SCALE GENOMIC DNA]</scope>
    <source>
        <strain evidence="2 3">NSJ-56</strain>
    </source>
</reference>
<evidence type="ECO:0000313" key="2">
    <source>
        <dbReference type="EMBL" id="MBC5620253.1"/>
    </source>
</evidence>
<keyword evidence="3" id="KW-1185">Reference proteome</keyword>
<dbReference type="Proteomes" id="UP000646484">
    <property type="component" value="Unassembled WGS sequence"/>
</dbReference>
<evidence type="ECO:0000256" key="1">
    <source>
        <dbReference type="SAM" id="Phobius"/>
    </source>
</evidence>
<name>A0ABR7CX36_9BACT</name>
<dbReference type="InterPro" id="IPR052894">
    <property type="entry name" value="AsmA-related"/>
</dbReference>
<dbReference type="PANTHER" id="PTHR30441:SF8">
    <property type="entry name" value="DUF748 DOMAIN-CONTAINING PROTEIN"/>
    <property type="match status" value="1"/>
</dbReference>
<gene>
    <name evidence="2" type="ORF">H8S64_03985</name>
</gene>
<protein>
    <submittedName>
        <fullName evidence="2">AsmA family protein</fullName>
    </submittedName>
</protein>
<evidence type="ECO:0000313" key="3">
    <source>
        <dbReference type="Proteomes" id="UP000646484"/>
    </source>
</evidence>